<dbReference type="AlphaFoldDB" id="A0A292YD40"/>
<proteinExistence type="predicted"/>
<keyword evidence="3" id="KW-1185">Reference proteome</keyword>
<dbReference type="Pfam" id="PF00581">
    <property type="entry name" value="Rhodanese"/>
    <property type="match status" value="1"/>
</dbReference>
<feature type="domain" description="Rhodanese" evidence="1">
    <location>
        <begin position="79"/>
        <end position="174"/>
    </location>
</feature>
<dbReference type="InterPro" id="IPR036873">
    <property type="entry name" value="Rhodanese-like_dom_sf"/>
</dbReference>
<dbReference type="SUPFAM" id="SSF52821">
    <property type="entry name" value="Rhodanese/Cell cycle control phosphatase"/>
    <property type="match status" value="1"/>
</dbReference>
<dbReference type="OrthoDB" id="9789585at2"/>
<reference evidence="2 3" key="1">
    <citation type="journal article" date="2017" name="Syst. Appl. Microbiol.">
        <title>Lebetimonas natsushimae sp. nov., a novel strictly anaerobic, moderately thermophilic chemoautotroph isolated from a deep-sea hydrothermal vent polychaete nest in the Mid-Okinawa Trough.</title>
        <authorList>
            <person name="Nagata R."/>
            <person name="Takaki Y."/>
            <person name="Tame A."/>
            <person name="Nunoura T."/>
            <person name="Muto H."/>
            <person name="Mino S."/>
            <person name="Sawayama S."/>
            <person name="Takai K."/>
            <person name="Nakagawa S."/>
        </authorList>
    </citation>
    <scope>NUCLEOTIDE SEQUENCE [LARGE SCALE GENOMIC DNA]</scope>
    <source>
        <strain evidence="2 3">HS1857</strain>
    </source>
</reference>
<sequence>MNYNSLCTKNQIKEKKMKIGRILGLSLIAASFVFAHTFKLADTIKGAGPMVKEFNAECHYYEQFVNYITPDELKKWMDEDKDFTIVDVRSVDEMKGGEIDWPDYDEYPRGDVAIYAAMGGLKKDKVYVFVCATGHRAVLAGGELVKWFHFPKKNIYVLRGGINGWLNCGYPVVNKVTEFGGFKGLKKVGKVKEPVILDQF</sequence>
<evidence type="ECO:0000259" key="1">
    <source>
        <dbReference type="PROSITE" id="PS50206"/>
    </source>
</evidence>
<dbReference type="CDD" id="cd00158">
    <property type="entry name" value="RHOD"/>
    <property type="match status" value="1"/>
</dbReference>
<dbReference type="Gene3D" id="3.40.250.10">
    <property type="entry name" value="Rhodanese-like domain"/>
    <property type="match status" value="1"/>
</dbReference>
<name>A0A292YD40_9BACT</name>
<comment type="caution">
    <text evidence="2">The sequence shown here is derived from an EMBL/GenBank/DDBJ whole genome shotgun (WGS) entry which is preliminary data.</text>
</comment>
<protein>
    <recommendedName>
        <fullName evidence="1">Rhodanese domain-containing protein</fullName>
    </recommendedName>
</protein>
<dbReference type="Proteomes" id="UP000217944">
    <property type="component" value="Unassembled WGS sequence"/>
</dbReference>
<gene>
    <name evidence="2" type="ORF">LNAT_P0520</name>
</gene>
<dbReference type="SMART" id="SM00450">
    <property type="entry name" value="RHOD"/>
    <property type="match status" value="1"/>
</dbReference>
<dbReference type="EMBL" id="BDME01000001">
    <property type="protein sequence ID" value="GAX87225.1"/>
    <property type="molecule type" value="Genomic_DNA"/>
</dbReference>
<dbReference type="InterPro" id="IPR001763">
    <property type="entry name" value="Rhodanese-like_dom"/>
</dbReference>
<dbReference type="PROSITE" id="PS50206">
    <property type="entry name" value="RHODANESE_3"/>
    <property type="match status" value="1"/>
</dbReference>
<organism evidence="2 3">
    <name type="scientific">Lebetimonas natsushimae</name>
    <dbReference type="NCBI Taxonomy" id="1936991"/>
    <lineage>
        <taxon>Bacteria</taxon>
        <taxon>Pseudomonadati</taxon>
        <taxon>Campylobacterota</taxon>
        <taxon>Epsilonproteobacteria</taxon>
        <taxon>Nautiliales</taxon>
        <taxon>Nautiliaceae</taxon>
        <taxon>Lebetimonas</taxon>
    </lineage>
</organism>
<evidence type="ECO:0000313" key="3">
    <source>
        <dbReference type="Proteomes" id="UP000217944"/>
    </source>
</evidence>
<accession>A0A292YD40</accession>
<evidence type="ECO:0000313" key="2">
    <source>
        <dbReference type="EMBL" id="GAX87225.1"/>
    </source>
</evidence>